<dbReference type="InterPro" id="IPR033362">
    <property type="entry name" value="SSNA1_fam"/>
</dbReference>
<sequence>MSRPHVKTIIYQRYPSRPDLEIQRASTTTTPSGTHIYRSTSRLSRSQSPSSSNSIHSPLPDHKILRTNNEEISKYLILLKDQRDELTMLIEKQESEKKQLKTEIARLRYKFKLVAKSLNQRIMTYERYDQTIKEAETLFKKIVVSSDTLLGAVRKDAGVLEETINKKVGTEVSKLPPKKTGSQSRSQVKISKIPQISQASLFQQRTLNQATEERASQLHSTLDIAFQPELDKTNTDKQQQSDQQPNLTAQPSPAKQPKEEPQKEELGGKLPTGSYPKLSLFGLGRVDSIDYI</sequence>
<organism evidence="3 4">
    <name type="scientific">Popillia japonica</name>
    <name type="common">Japanese beetle</name>
    <dbReference type="NCBI Taxonomy" id="7064"/>
    <lineage>
        <taxon>Eukaryota</taxon>
        <taxon>Metazoa</taxon>
        <taxon>Ecdysozoa</taxon>
        <taxon>Arthropoda</taxon>
        <taxon>Hexapoda</taxon>
        <taxon>Insecta</taxon>
        <taxon>Pterygota</taxon>
        <taxon>Neoptera</taxon>
        <taxon>Endopterygota</taxon>
        <taxon>Coleoptera</taxon>
        <taxon>Polyphaga</taxon>
        <taxon>Scarabaeiformia</taxon>
        <taxon>Scarabaeidae</taxon>
        <taxon>Rutelinae</taxon>
        <taxon>Popillia</taxon>
    </lineage>
</organism>
<dbReference type="GO" id="GO:0036064">
    <property type="term" value="C:ciliary basal body"/>
    <property type="evidence" value="ECO:0007669"/>
    <property type="project" value="TreeGrafter"/>
</dbReference>
<evidence type="ECO:0000313" key="4">
    <source>
        <dbReference type="Proteomes" id="UP001458880"/>
    </source>
</evidence>
<accession>A0AAW1N1U8</accession>
<gene>
    <name evidence="3" type="ORF">QE152_g1429</name>
</gene>
<feature type="coiled-coil region" evidence="1">
    <location>
        <begin position="76"/>
        <end position="110"/>
    </location>
</feature>
<keyword evidence="4" id="KW-1185">Reference proteome</keyword>
<dbReference type="PANTHER" id="PTHR28661">
    <property type="entry name" value="SJOEGREN SYNDROME NUCLEAR AUTOANTIGEN 1"/>
    <property type="match status" value="1"/>
</dbReference>
<dbReference type="Proteomes" id="UP001458880">
    <property type="component" value="Unassembled WGS sequence"/>
</dbReference>
<dbReference type="PANTHER" id="PTHR28661:SF1">
    <property type="entry name" value="MICROTUBULE NUCLEATION FACTOR SSNA1"/>
    <property type="match status" value="1"/>
</dbReference>
<name>A0AAW1N1U8_POPJA</name>
<feature type="region of interest" description="Disordered" evidence="2">
    <location>
        <begin position="25"/>
        <end position="61"/>
    </location>
</feature>
<evidence type="ECO:0000313" key="3">
    <source>
        <dbReference type="EMBL" id="KAK9753910.1"/>
    </source>
</evidence>
<evidence type="ECO:0000256" key="2">
    <source>
        <dbReference type="SAM" id="MobiDB-lite"/>
    </source>
</evidence>
<feature type="compositionally biased region" description="Polar residues" evidence="2">
    <location>
        <begin position="236"/>
        <end position="253"/>
    </location>
</feature>
<evidence type="ECO:0000256" key="1">
    <source>
        <dbReference type="SAM" id="Coils"/>
    </source>
</evidence>
<protein>
    <submittedName>
        <fullName evidence="3">Uncharacterized protein</fullName>
    </submittedName>
</protein>
<dbReference type="EMBL" id="JASPKY010000009">
    <property type="protein sequence ID" value="KAK9753910.1"/>
    <property type="molecule type" value="Genomic_DNA"/>
</dbReference>
<feature type="region of interest" description="Disordered" evidence="2">
    <location>
        <begin position="233"/>
        <end position="280"/>
    </location>
</feature>
<proteinExistence type="predicted"/>
<feature type="compositionally biased region" description="Basic and acidic residues" evidence="2">
    <location>
        <begin position="256"/>
        <end position="267"/>
    </location>
</feature>
<reference evidence="3 4" key="1">
    <citation type="journal article" date="2024" name="BMC Genomics">
        <title>De novo assembly and annotation of Popillia japonica's genome with initial clues to its potential as an invasive pest.</title>
        <authorList>
            <person name="Cucini C."/>
            <person name="Boschi S."/>
            <person name="Funari R."/>
            <person name="Cardaioli E."/>
            <person name="Iannotti N."/>
            <person name="Marturano G."/>
            <person name="Paoli F."/>
            <person name="Bruttini M."/>
            <person name="Carapelli A."/>
            <person name="Frati F."/>
            <person name="Nardi F."/>
        </authorList>
    </citation>
    <scope>NUCLEOTIDE SEQUENCE [LARGE SCALE GENOMIC DNA]</scope>
    <source>
        <strain evidence="3">DMR45628</strain>
    </source>
</reference>
<keyword evidence="1" id="KW-0175">Coiled coil</keyword>
<comment type="caution">
    <text evidence="3">The sequence shown here is derived from an EMBL/GenBank/DDBJ whole genome shotgun (WGS) entry which is preliminary data.</text>
</comment>
<dbReference type="AlphaFoldDB" id="A0AAW1N1U8"/>
<dbReference type="GO" id="GO:0005813">
    <property type="term" value="C:centrosome"/>
    <property type="evidence" value="ECO:0007669"/>
    <property type="project" value="TreeGrafter"/>
</dbReference>
<feature type="compositionally biased region" description="Low complexity" evidence="2">
    <location>
        <begin position="38"/>
        <end position="57"/>
    </location>
</feature>
<feature type="region of interest" description="Disordered" evidence="2">
    <location>
        <begin position="171"/>
        <end position="190"/>
    </location>
</feature>
<feature type="compositionally biased region" description="Polar residues" evidence="2">
    <location>
        <begin position="180"/>
        <end position="190"/>
    </location>
</feature>